<accession>A0ABS7CMQ7</accession>
<protein>
    <submittedName>
        <fullName evidence="3">CapA family protein</fullName>
    </submittedName>
</protein>
<evidence type="ECO:0000313" key="4">
    <source>
        <dbReference type="Proteomes" id="UP001519887"/>
    </source>
</evidence>
<dbReference type="SMART" id="SM00854">
    <property type="entry name" value="PGA_cap"/>
    <property type="match status" value="1"/>
</dbReference>
<reference evidence="3 4" key="1">
    <citation type="submission" date="2021-07" db="EMBL/GenBank/DDBJ databases">
        <title>Paenibacillus radiodurans sp. nov., isolated from the southeastern edge of Tengger Desert.</title>
        <authorList>
            <person name="Zhang G."/>
        </authorList>
    </citation>
    <scope>NUCLEOTIDE SEQUENCE [LARGE SCALE GENOMIC DNA]</scope>
    <source>
        <strain evidence="3 4">CCM 7311</strain>
    </source>
</reference>
<comment type="caution">
    <text evidence="3">The sequence shown here is derived from an EMBL/GenBank/DDBJ whole genome shotgun (WGS) entry which is preliminary data.</text>
</comment>
<organism evidence="3 4">
    <name type="scientific">Paenibacillus sepulcri</name>
    <dbReference type="NCBI Taxonomy" id="359917"/>
    <lineage>
        <taxon>Bacteria</taxon>
        <taxon>Bacillati</taxon>
        <taxon>Bacillota</taxon>
        <taxon>Bacilli</taxon>
        <taxon>Bacillales</taxon>
        <taxon>Paenibacillaceae</taxon>
        <taxon>Paenibacillus</taxon>
    </lineage>
</organism>
<feature type="non-terminal residue" evidence="3">
    <location>
        <position position="116"/>
    </location>
</feature>
<keyword evidence="4" id="KW-1185">Reference proteome</keyword>
<feature type="domain" description="Capsule synthesis protein CapA" evidence="2">
    <location>
        <begin position="2"/>
        <end position="116"/>
    </location>
</feature>
<sequence length="116" mass="12310">ITLGFVGDILLAGSVDKLMQSSGYDYPYAKSLSFLTEPELMAGNLETPITTRGVPAEDKQYVFKGSPKSLPALKEAGFDLVNLANNHTLDQGKEGLLDTIGHLEEAGMPNIGAGNN</sequence>
<evidence type="ECO:0000313" key="3">
    <source>
        <dbReference type="EMBL" id="MBW7462195.1"/>
    </source>
</evidence>
<feature type="non-terminal residue" evidence="3">
    <location>
        <position position="1"/>
    </location>
</feature>
<gene>
    <name evidence="3" type="ORF">K0U00_49910</name>
</gene>
<dbReference type="InterPro" id="IPR052169">
    <property type="entry name" value="CW_Biosynth-Accessory"/>
</dbReference>
<proteinExistence type="inferred from homology"/>
<dbReference type="PANTHER" id="PTHR33393:SF13">
    <property type="entry name" value="PGA BIOSYNTHESIS PROTEIN CAPA"/>
    <property type="match status" value="1"/>
</dbReference>
<dbReference type="Proteomes" id="UP001519887">
    <property type="component" value="Unassembled WGS sequence"/>
</dbReference>
<dbReference type="InterPro" id="IPR029052">
    <property type="entry name" value="Metallo-depent_PP-like"/>
</dbReference>
<dbReference type="PANTHER" id="PTHR33393">
    <property type="entry name" value="POLYGLUTAMINE SYNTHESIS ACCESSORY PROTEIN RV0574C-RELATED"/>
    <property type="match status" value="1"/>
</dbReference>
<dbReference type="EMBL" id="JAHZIK010003676">
    <property type="protein sequence ID" value="MBW7462195.1"/>
    <property type="molecule type" value="Genomic_DNA"/>
</dbReference>
<dbReference type="SUPFAM" id="SSF56300">
    <property type="entry name" value="Metallo-dependent phosphatases"/>
    <property type="match status" value="1"/>
</dbReference>
<dbReference type="Pfam" id="PF09587">
    <property type="entry name" value="PGA_cap"/>
    <property type="match status" value="1"/>
</dbReference>
<comment type="similarity">
    <text evidence="1">Belongs to the CapA family.</text>
</comment>
<evidence type="ECO:0000256" key="1">
    <source>
        <dbReference type="ARBA" id="ARBA00005662"/>
    </source>
</evidence>
<name>A0ABS7CMQ7_9BACL</name>
<dbReference type="InterPro" id="IPR019079">
    <property type="entry name" value="Capsule_synth_CapA"/>
</dbReference>
<evidence type="ECO:0000259" key="2">
    <source>
        <dbReference type="SMART" id="SM00854"/>
    </source>
</evidence>